<reference evidence="1 2" key="1">
    <citation type="journal article" date="2016" name="Nat. Commun.">
        <title>Thousands of microbial genomes shed light on interconnected biogeochemical processes in an aquifer system.</title>
        <authorList>
            <person name="Anantharaman K."/>
            <person name="Brown C.T."/>
            <person name="Hug L.A."/>
            <person name="Sharon I."/>
            <person name="Castelle C.J."/>
            <person name="Probst A.J."/>
            <person name="Thomas B.C."/>
            <person name="Singh A."/>
            <person name="Wilkins M.J."/>
            <person name="Karaoz U."/>
            <person name="Brodie E.L."/>
            <person name="Williams K.H."/>
            <person name="Hubbard S.S."/>
            <person name="Banfield J.F."/>
        </authorList>
    </citation>
    <scope>NUCLEOTIDE SEQUENCE [LARGE SCALE GENOMIC DNA]</scope>
</reference>
<sequence length="204" mass="24342">MQFIEFKQQLSNFVAFDLTDIRKIQADFDLRRLSEWQDKGYIKMIRKGYYIFSDLEINEQVLFLIANKIYEPSYVSCEMALSFYGLIPEGVYSITSITTKNTIKFSTPIAEFSYRKVKPELFFGYKLLKIENQQYKIAEIEKTVLDYLYLNPQMQNDANFSEWRFNAQDFLAKADLAKFNDYLKVFSNKQLNKRVEKFLNFIKQ</sequence>
<proteinExistence type="predicted"/>
<accession>A0A1G2JNC0</accession>
<dbReference type="EMBL" id="MHPU01000039">
    <property type="protein sequence ID" value="OGZ87738.1"/>
    <property type="molecule type" value="Genomic_DNA"/>
</dbReference>
<gene>
    <name evidence="1" type="ORF">A2561_03540</name>
</gene>
<name>A0A1G2JNC0_9BACT</name>
<evidence type="ECO:0000313" key="2">
    <source>
        <dbReference type="Proteomes" id="UP000178935"/>
    </source>
</evidence>
<protein>
    <recommendedName>
        <fullName evidence="3">AbiEi antitoxin C-terminal domain-containing protein</fullName>
    </recommendedName>
</protein>
<dbReference type="Proteomes" id="UP000178935">
    <property type="component" value="Unassembled WGS sequence"/>
</dbReference>
<evidence type="ECO:0008006" key="3">
    <source>
        <dbReference type="Google" id="ProtNLM"/>
    </source>
</evidence>
<comment type="caution">
    <text evidence="1">The sequence shown here is derived from an EMBL/GenBank/DDBJ whole genome shotgun (WGS) entry which is preliminary data.</text>
</comment>
<organism evidence="1 2">
    <name type="scientific">Candidatus Staskawiczbacteria bacterium RIFOXYD1_FULL_32_13</name>
    <dbReference type="NCBI Taxonomy" id="1802234"/>
    <lineage>
        <taxon>Bacteria</taxon>
        <taxon>Candidatus Staskawicziibacteriota</taxon>
    </lineage>
</organism>
<dbReference type="AlphaFoldDB" id="A0A1G2JNC0"/>
<evidence type="ECO:0000313" key="1">
    <source>
        <dbReference type="EMBL" id="OGZ87738.1"/>
    </source>
</evidence>